<reference evidence="2" key="1">
    <citation type="journal article" date="2023" name="Science">
        <title>Genome structures resolve the early diversification of teleost fishes.</title>
        <authorList>
            <person name="Parey E."/>
            <person name="Louis A."/>
            <person name="Montfort J."/>
            <person name="Bouchez O."/>
            <person name="Roques C."/>
            <person name="Iampietro C."/>
            <person name="Lluch J."/>
            <person name="Castinel A."/>
            <person name="Donnadieu C."/>
            <person name="Desvignes T."/>
            <person name="Floi Bucao C."/>
            <person name="Jouanno E."/>
            <person name="Wen M."/>
            <person name="Mejri S."/>
            <person name="Dirks R."/>
            <person name="Jansen H."/>
            <person name="Henkel C."/>
            <person name="Chen W.J."/>
            <person name="Zahm M."/>
            <person name="Cabau C."/>
            <person name="Klopp C."/>
            <person name="Thompson A.W."/>
            <person name="Robinson-Rechavi M."/>
            <person name="Braasch I."/>
            <person name="Lecointre G."/>
            <person name="Bobe J."/>
            <person name="Postlethwait J.H."/>
            <person name="Berthelot C."/>
            <person name="Roest Crollius H."/>
            <person name="Guiguen Y."/>
        </authorList>
    </citation>
    <scope>NUCLEOTIDE SEQUENCE</scope>
    <source>
        <strain evidence="2">NC1722</strain>
    </source>
</reference>
<keyword evidence="3" id="KW-1185">Reference proteome</keyword>
<feature type="region of interest" description="Disordered" evidence="1">
    <location>
        <begin position="19"/>
        <end position="93"/>
    </location>
</feature>
<evidence type="ECO:0000313" key="3">
    <source>
        <dbReference type="Proteomes" id="UP001221898"/>
    </source>
</evidence>
<gene>
    <name evidence="2" type="ORF">AAFF_G00285290</name>
</gene>
<evidence type="ECO:0000313" key="2">
    <source>
        <dbReference type="EMBL" id="KAJ8417302.1"/>
    </source>
</evidence>
<dbReference type="AlphaFoldDB" id="A0AAD7TAC9"/>
<organism evidence="2 3">
    <name type="scientific">Aldrovandia affinis</name>
    <dbReference type="NCBI Taxonomy" id="143900"/>
    <lineage>
        <taxon>Eukaryota</taxon>
        <taxon>Metazoa</taxon>
        <taxon>Chordata</taxon>
        <taxon>Craniata</taxon>
        <taxon>Vertebrata</taxon>
        <taxon>Euteleostomi</taxon>
        <taxon>Actinopterygii</taxon>
        <taxon>Neopterygii</taxon>
        <taxon>Teleostei</taxon>
        <taxon>Notacanthiformes</taxon>
        <taxon>Halosauridae</taxon>
        <taxon>Aldrovandia</taxon>
    </lineage>
</organism>
<proteinExistence type="predicted"/>
<accession>A0AAD7TAC9</accession>
<name>A0AAD7TAC9_9TELE</name>
<protein>
    <submittedName>
        <fullName evidence="2">Uncharacterized protein</fullName>
    </submittedName>
</protein>
<dbReference type="Proteomes" id="UP001221898">
    <property type="component" value="Unassembled WGS sequence"/>
</dbReference>
<comment type="caution">
    <text evidence="2">The sequence shown here is derived from an EMBL/GenBank/DDBJ whole genome shotgun (WGS) entry which is preliminary data.</text>
</comment>
<sequence>MRPRPSVLIWDAGLYPRRGTSHHRVRRKALSYGPRRSASTLRPRPSLPACAQCCRGATENSYRRSQKRRSFSADDERRKGPFGNPRFDPPLLN</sequence>
<evidence type="ECO:0000256" key="1">
    <source>
        <dbReference type="SAM" id="MobiDB-lite"/>
    </source>
</evidence>
<dbReference type="EMBL" id="JAINUG010000004">
    <property type="protein sequence ID" value="KAJ8417302.1"/>
    <property type="molecule type" value="Genomic_DNA"/>
</dbReference>
<feature type="compositionally biased region" description="Basic residues" evidence="1">
    <location>
        <begin position="19"/>
        <end position="29"/>
    </location>
</feature>